<dbReference type="Pfam" id="PF00498">
    <property type="entry name" value="FHA"/>
    <property type="match status" value="1"/>
</dbReference>
<proteinExistence type="predicted"/>
<evidence type="ECO:0000313" key="3">
    <source>
        <dbReference type="EMBL" id="KIY43207.1"/>
    </source>
</evidence>
<feature type="region of interest" description="Disordered" evidence="1">
    <location>
        <begin position="584"/>
        <end position="619"/>
    </location>
</feature>
<evidence type="ECO:0000259" key="2">
    <source>
        <dbReference type="PROSITE" id="PS50006"/>
    </source>
</evidence>
<feature type="region of interest" description="Disordered" evidence="1">
    <location>
        <begin position="481"/>
        <end position="501"/>
    </location>
</feature>
<organism evidence="3 4">
    <name type="scientific">Fistulina hepatica ATCC 64428</name>
    <dbReference type="NCBI Taxonomy" id="1128425"/>
    <lineage>
        <taxon>Eukaryota</taxon>
        <taxon>Fungi</taxon>
        <taxon>Dikarya</taxon>
        <taxon>Basidiomycota</taxon>
        <taxon>Agaricomycotina</taxon>
        <taxon>Agaricomycetes</taxon>
        <taxon>Agaricomycetidae</taxon>
        <taxon>Agaricales</taxon>
        <taxon>Fistulinaceae</taxon>
        <taxon>Fistulina</taxon>
    </lineage>
</organism>
<evidence type="ECO:0000256" key="1">
    <source>
        <dbReference type="SAM" id="MobiDB-lite"/>
    </source>
</evidence>
<feature type="region of interest" description="Disordered" evidence="1">
    <location>
        <begin position="61"/>
        <end position="80"/>
    </location>
</feature>
<dbReference type="InterPro" id="IPR008984">
    <property type="entry name" value="SMAD_FHA_dom_sf"/>
</dbReference>
<dbReference type="PROSITE" id="PS50006">
    <property type="entry name" value="FHA_DOMAIN"/>
    <property type="match status" value="1"/>
</dbReference>
<dbReference type="Proteomes" id="UP000054144">
    <property type="component" value="Unassembled WGS sequence"/>
</dbReference>
<dbReference type="Gene3D" id="2.60.200.20">
    <property type="match status" value="1"/>
</dbReference>
<feature type="region of interest" description="Disordered" evidence="1">
    <location>
        <begin position="304"/>
        <end position="323"/>
    </location>
</feature>
<feature type="domain" description="FHA" evidence="2">
    <location>
        <begin position="105"/>
        <end position="169"/>
    </location>
</feature>
<protein>
    <recommendedName>
        <fullName evidence="2">FHA domain-containing protein</fullName>
    </recommendedName>
</protein>
<keyword evidence="4" id="KW-1185">Reference proteome</keyword>
<feature type="compositionally biased region" description="Basic and acidic residues" evidence="1">
    <location>
        <begin position="588"/>
        <end position="614"/>
    </location>
</feature>
<reference evidence="3 4" key="1">
    <citation type="journal article" date="2015" name="Fungal Genet. Biol.">
        <title>Evolution of novel wood decay mechanisms in Agaricales revealed by the genome sequences of Fistulina hepatica and Cylindrobasidium torrendii.</title>
        <authorList>
            <person name="Floudas D."/>
            <person name="Held B.W."/>
            <person name="Riley R."/>
            <person name="Nagy L.G."/>
            <person name="Koehler G."/>
            <person name="Ransdell A.S."/>
            <person name="Younus H."/>
            <person name="Chow J."/>
            <person name="Chiniquy J."/>
            <person name="Lipzen A."/>
            <person name="Tritt A."/>
            <person name="Sun H."/>
            <person name="Haridas S."/>
            <person name="LaButti K."/>
            <person name="Ohm R.A."/>
            <person name="Kues U."/>
            <person name="Blanchette R.A."/>
            <person name="Grigoriev I.V."/>
            <person name="Minto R.E."/>
            <person name="Hibbett D.S."/>
        </authorList>
    </citation>
    <scope>NUCLEOTIDE SEQUENCE [LARGE SCALE GENOMIC DNA]</scope>
    <source>
        <strain evidence="3 4">ATCC 64428</strain>
    </source>
</reference>
<name>A0A0D6ZZE2_9AGAR</name>
<dbReference type="InterPro" id="IPR000253">
    <property type="entry name" value="FHA_dom"/>
</dbReference>
<dbReference type="AlphaFoldDB" id="A0A0D6ZZE2"/>
<accession>A0A0D6ZZE2</accession>
<dbReference type="SUPFAM" id="SSF49879">
    <property type="entry name" value="SMAD/FHA domain"/>
    <property type="match status" value="1"/>
</dbReference>
<gene>
    <name evidence="3" type="ORF">FISHEDRAFT_62851</name>
</gene>
<evidence type="ECO:0000313" key="4">
    <source>
        <dbReference type="Proteomes" id="UP000054144"/>
    </source>
</evidence>
<feature type="compositionally biased region" description="Low complexity" evidence="1">
    <location>
        <begin position="61"/>
        <end position="75"/>
    </location>
</feature>
<sequence length="708" mass="77324">MAKRDIDRRRVHRKEIIERGVRNESRFRKQECQTDIKLFPNYTYASVANIIYLRFSDRGNIQSQSGPSSSHGQIPKPHVHTSAQCASTFAGTPSNSVPYCEGKELRLGRFGLPESGCNVPSSLGNQPSLKLFRNSTVSRRHAALRFERGNVLLFDLKSRNGTYVQSSTSAQSLSDPYSFGGSQVWSDGHQLGLHSAHPPEHAWQGVRLGPHVPCVLRDGDIITLGRPVRGESPVVLRAELIRGDERRSHDVNQLKASVRKPCPPEWRSCLRCGPTHFSAASESEGESQSEEEFGINPGVAGEAVDSISNTPCSAREAPSDTADVHVCTSPNPQASVSGSFPSPPPSPASFLASLAHYPFTFRCAPPSSLVKTAVRKSGELASHLLHLGHGSHDDGKADAIDGDGQGDVSAGMSCDEVDDHDNESRARNVEVHDLSSAEDEHSAMTDGLPLVSITHSSDFLDLEAVVARDDTTNLGAISGGAAARARPISTNSGLEDVDGSAHDEHAIPASASEDHCQNVDSLAVGCSHSMNPVTGVASMEKHAPGSQQRSNELSSGGFYEELRQLRWLYEDKCQQLTQQIEELSQQVKDPHRLKGKDGSDDTRDNGAESQRDDGPSYTGELRALVDEIRQMRVRADTHRGNKRKRRDFVEDWSNGESDFDDDEDTLYIRRRQYAIRNKRQRVARRSFARTTAAIAVGAITAWTALAFS</sequence>
<dbReference type="EMBL" id="KN882115">
    <property type="protein sequence ID" value="KIY43207.1"/>
    <property type="molecule type" value="Genomic_DNA"/>
</dbReference>